<comment type="caution">
    <text evidence="1">The sequence shown here is derived from an EMBL/GenBank/DDBJ whole genome shotgun (WGS) entry which is preliminary data.</text>
</comment>
<dbReference type="EMBL" id="VSSQ01012816">
    <property type="protein sequence ID" value="MPM50105.1"/>
    <property type="molecule type" value="Genomic_DNA"/>
</dbReference>
<proteinExistence type="predicted"/>
<evidence type="ECO:0000313" key="1">
    <source>
        <dbReference type="EMBL" id="MPM50105.1"/>
    </source>
</evidence>
<gene>
    <name evidence="1" type="ORF">SDC9_96840</name>
</gene>
<dbReference type="AlphaFoldDB" id="A0A645AA68"/>
<sequence length="140" mass="15942">MKNFGSNVTTKDLLNQLSSGTKEKLQKIMWECIKSNKDYEEYIVSSKLIGDMREKLGDDGLKKVASEFKNNWVKDGQFQGKNADDIKDLQNLISGMLGHLIKESMEKEGFVSEQVKGESDGSYLYWPNTRIIKNGSLRKL</sequence>
<reference evidence="1" key="1">
    <citation type="submission" date="2019-08" db="EMBL/GenBank/DDBJ databases">
        <authorList>
            <person name="Kucharzyk K."/>
            <person name="Murdoch R.W."/>
            <person name="Higgins S."/>
            <person name="Loffler F."/>
        </authorList>
    </citation>
    <scope>NUCLEOTIDE SEQUENCE</scope>
</reference>
<name>A0A645AA68_9ZZZZ</name>
<accession>A0A645AA68</accession>
<protein>
    <submittedName>
        <fullName evidence="1">Uncharacterized protein</fullName>
    </submittedName>
</protein>
<organism evidence="1">
    <name type="scientific">bioreactor metagenome</name>
    <dbReference type="NCBI Taxonomy" id="1076179"/>
    <lineage>
        <taxon>unclassified sequences</taxon>
        <taxon>metagenomes</taxon>
        <taxon>ecological metagenomes</taxon>
    </lineage>
</organism>